<reference evidence="2" key="1">
    <citation type="journal article" date="2019" name="Int. J. Syst. Evol. Microbiol.">
        <title>The Global Catalogue of Microorganisms (GCM) 10K type strain sequencing project: providing services to taxonomists for standard genome sequencing and annotation.</title>
        <authorList>
            <consortium name="The Broad Institute Genomics Platform"/>
            <consortium name="The Broad Institute Genome Sequencing Center for Infectious Disease"/>
            <person name="Wu L."/>
            <person name="Ma J."/>
        </authorList>
    </citation>
    <scope>NUCLEOTIDE SEQUENCE [LARGE SCALE GENOMIC DNA]</scope>
    <source>
        <strain evidence="2">CCM 8725</strain>
    </source>
</reference>
<accession>A0ABW5FJN4</accession>
<proteinExistence type="predicted"/>
<evidence type="ECO:0000313" key="2">
    <source>
        <dbReference type="Proteomes" id="UP001597448"/>
    </source>
</evidence>
<keyword evidence="2" id="KW-1185">Reference proteome</keyword>
<name>A0ABW5FJN4_9BACL</name>
<organism evidence="1 2">
    <name type="scientific">Paenibacillus rhizoplanae</name>
    <dbReference type="NCBI Taxonomy" id="1917181"/>
    <lineage>
        <taxon>Bacteria</taxon>
        <taxon>Bacillati</taxon>
        <taxon>Bacillota</taxon>
        <taxon>Bacilli</taxon>
        <taxon>Bacillales</taxon>
        <taxon>Paenibacillaceae</taxon>
        <taxon>Paenibacillus</taxon>
    </lineage>
</organism>
<dbReference type="EMBL" id="JBHUKY010000101">
    <property type="protein sequence ID" value="MFD2414355.1"/>
    <property type="molecule type" value="Genomic_DNA"/>
</dbReference>
<evidence type="ECO:0008006" key="3">
    <source>
        <dbReference type="Google" id="ProtNLM"/>
    </source>
</evidence>
<sequence>MDKDKTVTTLVNEIYPLESFEETSRIIIPSTVIKFKIDYDLNDDIRNYADYIMDFDTDKRSIYLEYSFEVNQTSLVQALERDYDKLKSRFEKIDDRDAETPKVKVFKEKN</sequence>
<comment type="caution">
    <text evidence="1">The sequence shown here is derived from an EMBL/GenBank/DDBJ whole genome shotgun (WGS) entry which is preliminary data.</text>
</comment>
<dbReference type="Proteomes" id="UP001597448">
    <property type="component" value="Unassembled WGS sequence"/>
</dbReference>
<protein>
    <recommendedName>
        <fullName evidence="3">Condensation domain-containing protein</fullName>
    </recommendedName>
</protein>
<evidence type="ECO:0000313" key="1">
    <source>
        <dbReference type="EMBL" id="MFD2414355.1"/>
    </source>
</evidence>
<gene>
    <name evidence="1" type="ORF">ACFSX3_31380</name>
</gene>
<dbReference type="RefSeq" id="WP_379257445.1">
    <property type="nucleotide sequence ID" value="NZ_JBHSVQ010000001.1"/>
</dbReference>